<feature type="repeat" description="TPR" evidence="1">
    <location>
        <begin position="108"/>
        <end position="141"/>
    </location>
</feature>
<keyword evidence="1" id="KW-0802">TPR repeat</keyword>
<dbReference type="GO" id="GO:0003677">
    <property type="term" value="F:DNA binding"/>
    <property type="evidence" value="ECO:0007669"/>
    <property type="project" value="InterPro"/>
</dbReference>
<dbReference type="EMBL" id="FNOJ01000005">
    <property type="protein sequence ID" value="SDW37807.1"/>
    <property type="molecule type" value="Genomic_DNA"/>
</dbReference>
<dbReference type="CDD" id="cd00093">
    <property type="entry name" value="HTH_XRE"/>
    <property type="match status" value="1"/>
</dbReference>
<dbReference type="EMBL" id="BSRA01000007">
    <property type="protein sequence ID" value="GLV13718.1"/>
    <property type="molecule type" value="Genomic_DNA"/>
</dbReference>
<dbReference type="Proteomes" id="UP000182589">
    <property type="component" value="Unassembled WGS sequence"/>
</dbReference>
<organism evidence="4 5">
    <name type="scientific">Alicyclobacillus hesperidum</name>
    <dbReference type="NCBI Taxonomy" id="89784"/>
    <lineage>
        <taxon>Bacteria</taxon>
        <taxon>Bacillati</taxon>
        <taxon>Bacillota</taxon>
        <taxon>Bacilli</taxon>
        <taxon>Bacillales</taxon>
        <taxon>Alicyclobacillaceae</taxon>
        <taxon>Alicyclobacillus</taxon>
    </lineage>
</organism>
<reference evidence="5" key="1">
    <citation type="submission" date="2016-10" db="EMBL/GenBank/DDBJ databases">
        <authorList>
            <person name="Varghese N."/>
        </authorList>
    </citation>
    <scope>NUCLEOTIDE SEQUENCE [LARGE SCALE GENOMIC DNA]</scope>
    <source>
        <strain evidence="5">DSM 12489</strain>
    </source>
</reference>
<dbReference type="STRING" id="89784.SAMN04489725_10534"/>
<dbReference type="PROSITE" id="PS50005">
    <property type="entry name" value="TPR"/>
    <property type="match status" value="1"/>
</dbReference>
<protein>
    <submittedName>
        <fullName evidence="4">Tetratricopeptide repeat-containing protein</fullName>
    </submittedName>
</protein>
<dbReference type="AlphaFoldDB" id="A0A1H2T1X2"/>
<dbReference type="InterPro" id="IPR053163">
    <property type="entry name" value="HTH-type_regulator_Rgg"/>
</dbReference>
<keyword evidence="5" id="KW-1185">Reference proteome</keyword>
<evidence type="ECO:0000313" key="3">
    <source>
        <dbReference type="EMBL" id="GLV13718.1"/>
    </source>
</evidence>
<evidence type="ECO:0000313" key="4">
    <source>
        <dbReference type="EMBL" id="SDW37807.1"/>
    </source>
</evidence>
<evidence type="ECO:0000313" key="5">
    <source>
        <dbReference type="Proteomes" id="UP000182589"/>
    </source>
</evidence>
<feature type="domain" description="HTH cro/C1-type" evidence="2">
    <location>
        <begin position="8"/>
        <end position="61"/>
    </location>
</feature>
<dbReference type="Proteomes" id="UP001157137">
    <property type="component" value="Unassembled WGS sequence"/>
</dbReference>
<reference evidence="3" key="3">
    <citation type="submission" date="2023-02" db="EMBL/GenBank/DDBJ databases">
        <title>Proposal of a novel subspecies: Alicyclobacillus hesperidum subspecies aegle.</title>
        <authorList>
            <person name="Goto K."/>
            <person name="Fujii T."/>
            <person name="Yasui K."/>
            <person name="Mochida K."/>
            <person name="Kato-Tanaka Y."/>
            <person name="Morohoshi S."/>
            <person name="An S.Y."/>
            <person name="Kasai H."/>
            <person name="Yokota A."/>
        </authorList>
    </citation>
    <scope>NUCLEOTIDE SEQUENCE</scope>
    <source>
        <strain evidence="3">DSM 12766</strain>
    </source>
</reference>
<dbReference type="PANTHER" id="PTHR37038:SF14">
    <property type="entry name" value="TRANSCRIPTIONAL ACTIVATOR"/>
    <property type="match status" value="1"/>
</dbReference>
<dbReference type="InterPro" id="IPR001387">
    <property type="entry name" value="Cro/C1-type_HTH"/>
</dbReference>
<dbReference type="PANTHER" id="PTHR37038">
    <property type="entry name" value="TRANSCRIPTIONAL REGULATOR-RELATED"/>
    <property type="match status" value="1"/>
</dbReference>
<dbReference type="Pfam" id="PF13174">
    <property type="entry name" value="TPR_6"/>
    <property type="match status" value="1"/>
</dbReference>
<dbReference type="RefSeq" id="WP_040288973.1">
    <property type="nucleotide sequence ID" value="NZ_BSRA01000007.1"/>
</dbReference>
<dbReference type="Gene3D" id="1.25.40.10">
    <property type="entry name" value="Tetratricopeptide repeat domain"/>
    <property type="match status" value="3"/>
</dbReference>
<gene>
    <name evidence="3" type="ORF">Heshes_14020</name>
    <name evidence="4" type="ORF">SAMN04489725_10534</name>
</gene>
<sequence length="438" mass="50239">METLGTKMRALRKQRGLTQLQLASGISTPSMISQIESDRATPSPQLLEQLANRLGVELNYFETEFIEKSDELQCYRSAKEHMEAGNYREAIDLFQSLSWPLAPQFRPDSIYLDVATCYFRLGEYERAANMYESLVELGCNRSEVSVVVSGYYHGALAHRKLGHDDVAIAYLERAREIIRTHVEHYSSMSIKVGLSLARLYLQSSHFKQAKEIYLELLELSQTYSSRVDFATIYHGLACSSTYLGEYDDALVYCERAVEEHQSLQNIGNAMRCRINRSLILRMANRYDEAYTYLQELGAHVNPHDSLLRTAIHHELAQLCLQFERLHEGIEHTEIALTSKRLDRRAEVALRTLRIKIFLQLQDLVNAHAELDRLEGCCKDDATALPTDYVRLKCEVLHQIGADAELIKFCQAQAEQTISADENQEQEIAPFTFWIFPRQ</sequence>
<dbReference type="SUPFAM" id="SSF48452">
    <property type="entry name" value="TPR-like"/>
    <property type="match status" value="2"/>
</dbReference>
<dbReference type="PROSITE" id="PS50943">
    <property type="entry name" value="HTH_CROC1"/>
    <property type="match status" value="1"/>
</dbReference>
<proteinExistence type="predicted"/>
<accession>A0A1H2T1X2</accession>
<dbReference type="InterPro" id="IPR010982">
    <property type="entry name" value="Lambda_DNA-bd_dom_sf"/>
</dbReference>
<dbReference type="SUPFAM" id="SSF47413">
    <property type="entry name" value="lambda repressor-like DNA-binding domains"/>
    <property type="match status" value="1"/>
</dbReference>
<reference evidence="4" key="2">
    <citation type="submission" date="2016-10" db="EMBL/GenBank/DDBJ databases">
        <authorList>
            <person name="de Groot N.N."/>
        </authorList>
    </citation>
    <scope>NUCLEOTIDE SEQUENCE [LARGE SCALE GENOMIC DNA]</scope>
    <source>
        <strain evidence="4">DSM 12489</strain>
    </source>
</reference>
<dbReference type="Pfam" id="PF01381">
    <property type="entry name" value="HTH_3"/>
    <property type="match status" value="1"/>
</dbReference>
<dbReference type="InterPro" id="IPR011990">
    <property type="entry name" value="TPR-like_helical_dom_sf"/>
</dbReference>
<name>A0A1H2T1X2_9BACL</name>
<evidence type="ECO:0000259" key="2">
    <source>
        <dbReference type="PROSITE" id="PS50943"/>
    </source>
</evidence>
<evidence type="ECO:0000256" key="1">
    <source>
        <dbReference type="PROSITE-ProRule" id="PRU00339"/>
    </source>
</evidence>
<dbReference type="InterPro" id="IPR019734">
    <property type="entry name" value="TPR_rpt"/>
</dbReference>
<dbReference type="SMART" id="SM00530">
    <property type="entry name" value="HTH_XRE"/>
    <property type="match status" value="1"/>
</dbReference>
<dbReference type="SMART" id="SM00028">
    <property type="entry name" value="TPR"/>
    <property type="match status" value="4"/>
</dbReference>
<dbReference type="Pfam" id="PF13374">
    <property type="entry name" value="TPR_10"/>
    <property type="match status" value="1"/>
</dbReference>
<dbReference type="Pfam" id="PF13181">
    <property type="entry name" value="TPR_8"/>
    <property type="match status" value="1"/>
</dbReference>